<gene>
    <name evidence="1" type="ORF">M409DRAFT_55367</name>
</gene>
<dbReference type="RefSeq" id="XP_033666905.1">
    <property type="nucleotide sequence ID" value="XM_033812986.1"/>
</dbReference>
<keyword evidence="2" id="KW-1185">Reference proteome</keyword>
<dbReference type="AlphaFoldDB" id="A0A6A6CKS2"/>
<evidence type="ECO:0000313" key="1">
    <source>
        <dbReference type="EMBL" id="KAF2166016.1"/>
    </source>
</evidence>
<dbReference type="GeneID" id="54566258"/>
<reference evidence="1" key="1">
    <citation type="journal article" date="2020" name="Stud. Mycol.">
        <title>101 Dothideomycetes genomes: a test case for predicting lifestyles and emergence of pathogens.</title>
        <authorList>
            <person name="Haridas S."/>
            <person name="Albert R."/>
            <person name="Binder M."/>
            <person name="Bloem J."/>
            <person name="Labutti K."/>
            <person name="Salamov A."/>
            <person name="Andreopoulos B."/>
            <person name="Baker S."/>
            <person name="Barry K."/>
            <person name="Bills G."/>
            <person name="Bluhm B."/>
            <person name="Cannon C."/>
            <person name="Castanera R."/>
            <person name="Culley D."/>
            <person name="Daum C."/>
            <person name="Ezra D."/>
            <person name="Gonzalez J."/>
            <person name="Henrissat B."/>
            <person name="Kuo A."/>
            <person name="Liang C."/>
            <person name="Lipzen A."/>
            <person name="Lutzoni F."/>
            <person name="Magnuson J."/>
            <person name="Mondo S."/>
            <person name="Nolan M."/>
            <person name="Ohm R."/>
            <person name="Pangilinan J."/>
            <person name="Park H.-J."/>
            <person name="Ramirez L."/>
            <person name="Alfaro M."/>
            <person name="Sun H."/>
            <person name="Tritt A."/>
            <person name="Yoshinaga Y."/>
            <person name="Zwiers L.-H."/>
            <person name="Turgeon B."/>
            <person name="Goodwin S."/>
            <person name="Spatafora J."/>
            <person name="Crous P."/>
            <person name="Grigoriev I."/>
        </authorList>
    </citation>
    <scope>NUCLEOTIDE SEQUENCE</scope>
    <source>
        <strain evidence="1">ATCC 36951</strain>
    </source>
</reference>
<dbReference type="PANTHER" id="PTHR42085">
    <property type="entry name" value="F-BOX DOMAIN-CONTAINING PROTEIN"/>
    <property type="match status" value="1"/>
</dbReference>
<dbReference type="InterPro" id="IPR038883">
    <property type="entry name" value="AN11006-like"/>
</dbReference>
<accession>A0A6A6CKS2</accession>
<organism evidence="1 2">
    <name type="scientific">Zasmidium cellare ATCC 36951</name>
    <dbReference type="NCBI Taxonomy" id="1080233"/>
    <lineage>
        <taxon>Eukaryota</taxon>
        <taxon>Fungi</taxon>
        <taxon>Dikarya</taxon>
        <taxon>Ascomycota</taxon>
        <taxon>Pezizomycotina</taxon>
        <taxon>Dothideomycetes</taxon>
        <taxon>Dothideomycetidae</taxon>
        <taxon>Mycosphaerellales</taxon>
        <taxon>Mycosphaerellaceae</taxon>
        <taxon>Zasmidium</taxon>
    </lineage>
</organism>
<protein>
    <submittedName>
        <fullName evidence="1">Uncharacterized protein</fullName>
    </submittedName>
</protein>
<evidence type="ECO:0000313" key="2">
    <source>
        <dbReference type="Proteomes" id="UP000799537"/>
    </source>
</evidence>
<dbReference type="EMBL" id="ML993598">
    <property type="protein sequence ID" value="KAF2166016.1"/>
    <property type="molecule type" value="Genomic_DNA"/>
</dbReference>
<dbReference type="Proteomes" id="UP000799537">
    <property type="component" value="Unassembled WGS sequence"/>
</dbReference>
<dbReference type="PANTHER" id="PTHR42085:SF1">
    <property type="entry name" value="F-BOX DOMAIN-CONTAINING PROTEIN"/>
    <property type="match status" value="1"/>
</dbReference>
<dbReference type="OrthoDB" id="3650885at2759"/>
<sequence>MEHSPLGKLAPELRNRIYEPLLQRPHKIWLHVERRGQAFTIPGFKTPSITRVCQQMRSEAMPFFFNLNEFAYDIRFVHPIRYTTDIVHAFKLFGRDRTRAISKISINMYDVVGARRPAIITLIWTFAQMAILGLPLKAITLNGGLFVHIYSNREMKARLEEWTEALLSLGHGLGRAGFKAEVTMRQRYFEWQFEGEGRRFAQDEHCAMILARLGIRDPKKPRPI</sequence>
<name>A0A6A6CKS2_ZASCE</name>
<proteinExistence type="predicted"/>